<dbReference type="EMBL" id="JAXCGZ010005860">
    <property type="protein sequence ID" value="KAK7080580.1"/>
    <property type="molecule type" value="Genomic_DNA"/>
</dbReference>
<dbReference type="Proteomes" id="UP001381693">
    <property type="component" value="Unassembled WGS sequence"/>
</dbReference>
<gene>
    <name evidence="1" type="ORF">SK128_014042</name>
</gene>
<reference evidence="1 2" key="1">
    <citation type="submission" date="2023-11" db="EMBL/GenBank/DDBJ databases">
        <title>Halocaridina rubra genome assembly.</title>
        <authorList>
            <person name="Smith C."/>
        </authorList>
    </citation>
    <scope>NUCLEOTIDE SEQUENCE [LARGE SCALE GENOMIC DNA]</scope>
    <source>
        <strain evidence="1">EP-1</strain>
        <tissue evidence="1">Whole</tissue>
    </source>
</reference>
<keyword evidence="2" id="KW-1185">Reference proteome</keyword>
<dbReference type="AlphaFoldDB" id="A0AAN8XA11"/>
<evidence type="ECO:0000313" key="1">
    <source>
        <dbReference type="EMBL" id="KAK7080580.1"/>
    </source>
</evidence>
<name>A0AAN8XA11_HALRR</name>
<proteinExistence type="predicted"/>
<organism evidence="1 2">
    <name type="scientific">Halocaridina rubra</name>
    <name type="common">Hawaiian red shrimp</name>
    <dbReference type="NCBI Taxonomy" id="373956"/>
    <lineage>
        <taxon>Eukaryota</taxon>
        <taxon>Metazoa</taxon>
        <taxon>Ecdysozoa</taxon>
        <taxon>Arthropoda</taxon>
        <taxon>Crustacea</taxon>
        <taxon>Multicrustacea</taxon>
        <taxon>Malacostraca</taxon>
        <taxon>Eumalacostraca</taxon>
        <taxon>Eucarida</taxon>
        <taxon>Decapoda</taxon>
        <taxon>Pleocyemata</taxon>
        <taxon>Caridea</taxon>
        <taxon>Atyoidea</taxon>
        <taxon>Atyidae</taxon>
        <taxon>Halocaridina</taxon>
    </lineage>
</organism>
<protein>
    <submittedName>
        <fullName evidence="1">Uncharacterized protein</fullName>
    </submittedName>
</protein>
<accession>A0AAN8XA11</accession>
<evidence type="ECO:0000313" key="2">
    <source>
        <dbReference type="Proteomes" id="UP001381693"/>
    </source>
</evidence>
<comment type="caution">
    <text evidence="1">The sequence shown here is derived from an EMBL/GenBank/DDBJ whole genome shotgun (WGS) entry which is preliminary data.</text>
</comment>
<sequence length="74" mass="8176">MSYATLAASDREAAQAKIECEDVNAEIIKVKSILLLYANEGEEFLENVGALSKDLEQHVHAQILLFFIFFGTAS</sequence>